<evidence type="ECO:0000259" key="1">
    <source>
        <dbReference type="Pfam" id="PF10026"/>
    </source>
</evidence>
<sequence>MTITVLDTAPAIRRIVTAPPAARPDLLRAMVEPARGLYRYFPGEVDVVAMHGMSFGFPLDRDEDQILDALGRLEEAGAWARIEKALEDAVRLQSGSLAGVNVPDITVLFVLGDPGDAYFRHTVGGFSGNGSVTGYISLTLWPTAENLARLEATAVHELNHNLRYAPGGVVWDPATVAVGEQIVSEGLADAFARQMYGPELGYTAMGVPHLNDDEVFAKVLEGLGITGMQNFVSWVHGDAAAQRFGGTPVGLPTGAGYAVGNRLVDAYLAETGQNAAQALYAPSDTIIRTALRLLQ</sequence>
<dbReference type="Pfam" id="PF10026">
    <property type="entry name" value="DUF2268"/>
    <property type="match status" value="1"/>
</dbReference>
<evidence type="ECO:0000313" key="2">
    <source>
        <dbReference type="EMBL" id="MCD5309573.1"/>
    </source>
</evidence>
<dbReference type="RefSeq" id="WP_231438497.1">
    <property type="nucleotide sequence ID" value="NZ_JAJOMB010000001.1"/>
</dbReference>
<organism evidence="2 3">
    <name type="scientific">Kineosporia babensis</name>
    <dbReference type="NCBI Taxonomy" id="499548"/>
    <lineage>
        <taxon>Bacteria</taxon>
        <taxon>Bacillati</taxon>
        <taxon>Actinomycetota</taxon>
        <taxon>Actinomycetes</taxon>
        <taxon>Kineosporiales</taxon>
        <taxon>Kineosporiaceae</taxon>
        <taxon>Kineosporia</taxon>
    </lineage>
</organism>
<dbReference type="EMBL" id="JAJOMB010000001">
    <property type="protein sequence ID" value="MCD5309573.1"/>
    <property type="molecule type" value="Genomic_DNA"/>
</dbReference>
<dbReference type="AlphaFoldDB" id="A0A9X1NAQ7"/>
<reference evidence="2" key="1">
    <citation type="submission" date="2021-11" db="EMBL/GenBank/DDBJ databases">
        <title>Streptomyces corallinus and Kineosporia corallina sp. nov., two new coral-derived marine actinobacteria.</title>
        <authorList>
            <person name="Buangrab K."/>
            <person name="Sutthacheep M."/>
            <person name="Yeemin T."/>
            <person name="Harunari E."/>
            <person name="Igarashi Y."/>
            <person name="Sripreechasak P."/>
            <person name="Kanchanasin P."/>
            <person name="Tanasupawat S."/>
            <person name="Phongsopitanun W."/>
        </authorList>
    </citation>
    <scope>NUCLEOTIDE SEQUENCE</scope>
    <source>
        <strain evidence="2">JCM 31032</strain>
    </source>
</reference>
<gene>
    <name evidence="2" type="ORF">LR394_01595</name>
</gene>
<accession>A0A9X1NAQ7</accession>
<dbReference type="InterPro" id="IPR018728">
    <property type="entry name" value="DUF2268"/>
</dbReference>
<feature type="domain" description="DUF2268" evidence="1">
    <location>
        <begin position="100"/>
        <end position="288"/>
    </location>
</feature>
<keyword evidence="3" id="KW-1185">Reference proteome</keyword>
<proteinExistence type="predicted"/>
<protein>
    <submittedName>
        <fullName evidence="2">DUF2268 domain-containing protein</fullName>
    </submittedName>
</protein>
<comment type="caution">
    <text evidence="2">The sequence shown here is derived from an EMBL/GenBank/DDBJ whole genome shotgun (WGS) entry which is preliminary data.</text>
</comment>
<name>A0A9X1NAQ7_9ACTN</name>
<dbReference type="Proteomes" id="UP001138997">
    <property type="component" value="Unassembled WGS sequence"/>
</dbReference>
<evidence type="ECO:0000313" key="3">
    <source>
        <dbReference type="Proteomes" id="UP001138997"/>
    </source>
</evidence>